<sequence length="247" mass="27127">IPKDISVSELSVKKINYLWDMISLIKDIVIETQERFKLNKIPENIVIDEANGPVVIADNVSIGPFTFLKGPVFLDAESKISSHSIIQNSIIGPGCKVGGEISGTIFLGWSNKAHDGHLGDSIIGEWVNFGAGSTNSNLKNNYKSVSVTVNGSLVNTNSLFIGLFIGDHSKVAIGTQFNAGTNVGVGCSVIANAFPERYIPSFTFYNNDQIKKINFVKFLETAKVVKERRNQNLSEFEINLLKKIYEK</sequence>
<keyword evidence="1" id="KW-0808">Transferase</keyword>
<accession>A0A382PMK2</accession>
<dbReference type="EMBL" id="UINC01108483">
    <property type="protein sequence ID" value="SVC74613.1"/>
    <property type="molecule type" value="Genomic_DNA"/>
</dbReference>
<reference evidence="3" key="1">
    <citation type="submission" date="2018-05" db="EMBL/GenBank/DDBJ databases">
        <authorList>
            <person name="Lanie J.A."/>
            <person name="Ng W.-L."/>
            <person name="Kazmierczak K.M."/>
            <person name="Andrzejewski T.M."/>
            <person name="Davidsen T.M."/>
            <person name="Wayne K.J."/>
            <person name="Tettelin H."/>
            <person name="Glass J.I."/>
            <person name="Rusch D."/>
            <person name="Podicherti R."/>
            <person name="Tsui H.-C.T."/>
            <person name="Winkler M.E."/>
        </authorList>
    </citation>
    <scope>NUCLEOTIDE SEQUENCE</scope>
</reference>
<feature type="non-terminal residue" evidence="3">
    <location>
        <position position="1"/>
    </location>
</feature>
<proteinExistence type="predicted"/>
<dbReference type="InterPro" id="IPR023917">
    <property type="entry name" value="Bifunctiontional_GlmU_bac-type"/>
</dbReference>
<evidence type="ECO:0000313" key="3">
    <source>
        <dbReference type="EMBL" id="SVC74613.1"/>
    </source>
</evidence>
<keyword evidence="2" id="KW-0012">Acyltransferase</keyword>
<name>A0A382PMK2_9ZZZZ</name>
<dbReference type="AlphaFoldDB" id="A0A382PMK2"/>
<organism evidence="3">
    <name type="scientific">marine metagenome</name>
    <dbReference type="NCBI Taxonomy" id="408172"/>
    <lineage>
        <taxon>unclassified sequences</taxon>
        <taxon>metagenomes</taxon>
        <taxon>ecological metagenomes</taxon>
    </lineage>
</organism>
<dbReference type="SUPFAM" id="SSF51161">
    <property type="entry name" value="Trimeric LpxA-like enzymes"/>
    <property type="match status" value="1"/>
</dbReference>
<dbReference type="PANTHER" id="PTHR43584">
    <property type="entry name" value="NUCLEOTIDYL TRANSFERASE"/>
    <property type="match status" value="1"/>
</dbReference>
<protein>
    <recommendedName>
        <fullName evidence="4">Glucose-1-phosphate thymidylyltransferase</fullName>
    </recommendedName>
</protein>
<dbReference type="PANTHER" id="PTHR43584:SF9">
    <property type="entry name" value="TRANSFERASE HEXAPEPTIDE REPEAT CONTAINING PROTEIN"/>
    <property type="match status" value="1"/>
</dbReference>
<dbReference type="GO" id="GO:0016746">
    <property type="term" value="F:acyltransferase activity"/>
    <property type="evidence" value="ECO:0007669"/>
    <property type="project" value="UniProtKB-KW"/>
</dbReference>
<gene>
    <name evidence="3" type="ORF">METZ01_LOCUS327467</name>
</gene>
<evidence type="ECO:0000256" key="2">
    <source>
        <dbReference type="ARBA" id="ARBA00023315"/>
    </source>
</evidence>
<dbReference type="GO" id="GO:0016779">
    <property type="term" value="F:nucleotidyltransferase activity"/>
    <property type="evidence" value="ECO:0007669"/>
    <property type="project" value="UniProtKB-ARBA"/>
</dbReference>
<evidence type="ECO:0008006" key="4">
    <source>
        <dbReference type="Google" id="ProtNLM"/>
    </source>
</evidence>
<evidence type="ECO:0000256" key="1">
    <source>
        <dbReference type="ARBA" id="ARBA00022679"/>
    </source>
</evidence>
<dbReference type="InterPro" id="IPR050065">
    <property type="entry name" value="GlmU-like"/>
</dbReference>
<dbReference type="InterPro" id="IPR011004">
    <property type="entry name" value="Trimer_LpxA-like_sf"/>
</dbReference>
<dbReference type="Gene3D" id="2.160.10.10">
    <property type="entry name" value="Hexapeptide repeat proteins"/>
    <property type="match status" value="1"/>
</dbReference>
<dbReference type="NCBIfam" id="TIGR03991">
    <property type="entry name" value="alt_bact_glmU"/>
    <property type="match status" value="1"/>
</dbReference>